<evidence type="ECO:0000256" key="9">
    <source>
        <dbReference type="ARBA" id="ARBA00023679"/>
    </source>
</evidence>
<dbReference type="InterPro" id="IPR015375">
    <property type="entry name" value="NADH_PPase-like_N"/>
</dbReference>
<dbReference type="GO" id="GO:0046872">
    <property type="term" value="F:metal ion binding"/>
    <property type="evidence" value="ECO:0007669"/>
    <property type="project" value="UniProtKB-KW"/>
</dbReference>
<dbReference type="PROSITE" id="PS00893">
    <property type="entry name" value="NUDIX_BOX"/>
    <property type="match status" value="1"/>
</dbReference>
<comment type="catalytic activity">
    <reaction evidence="9">
        <text>a 5'-end NAD(+)-phospho-ribonucleoside in mRNA + H2O = a 5'-end phospho-adenosine-phospho-ribonucleoside in mRNA + beta-nicotinamide D-ribonucleotide + 2 H(+)</text>
        <dbReference type="Rhea" id="RHEA:60876"/>
        <dbReference type="Rhea" id="RHEA-COMP:15698"/>
        <dbReference type="Rhea" id="RHEA-COMP:15719"/>
        <dbReference type="ChEBI" id="CHEBI:14649"/>
        <dbReference type="ChEBI" id="CHEBI:15377"/>
        <dbReference type="ChEBI" id="CHEBI:15378"/>
        <dbReference type="ChEBI" id="CHEBI:144029"/>
        <dbReference type="ChEBI" id="CHEBI:144051"/>
    </reaction>
    <physiologicalReaction direction="left-to-right" evidence="9">
        <dbReference type="Rhea" id="RHEA:60877"/>
    </physiologicalReaction>
</comment>
<reference evidence="12 13" key="1">
    <citation type="submission" date="2019-02" db="EMBL/GenBank/DDBJ databases">
        <title>Genome sequencing of the rare red list fungi Phlebia centrifuga.</title>
        <authorList>
            <person name="Buettner E."/>
            <person name="Kellner H."/>
        </authorList>
    </citation>
    <scope>NUCLEOTIDE SEQUENCE [LARGE SCALE GENOMIC DNA]</scope>
    <source>
        <strain evidence="12 13">DSM 108282</strain>
    </source>
</reference>
<feature type="domain" description="Nudix hydrolase" evidence="11">
    <location>
        <begin position="271"/>
        <end position="398"/>
    </location>
</feature>
<dbReference type="AlphaFoldDB" id="A0A4S4K8W6"/>
<dbReference type="Proteomes" id="UP000309038">
    <property type="component" value="Unassembled WGS sequence"/>
</dbReference>
<keyword evidence="8" id="KW-0520">NAD</keyword>
<dbReference type="EC" id="3.6.1.22" evidence="4"/>
<gene>
    <name evidence="12" type="ORF">EW026_g7096</name>
</gene>
<dbReference type="InterPro" id="IPR020084">
    <property type="entry name" value="NUDIX_hydrolase_CS"/>
</dbReference>
<evidence type="ECO:0000256" key="5">
    <source>
        <dbReference type="ARBA" id="ARBA00022723"/>
    </source>
</evidence>
<accession>A0A4S4K8W6</accession>
<evidence type="ECO:0000256" key="3">
    <source>
        <dbReference type="ARBA" id="ARBA00009595"/>
    </source>
</evidence>
<dbReference type="InterPro" id="IPR050241">
    <property type="entry name" value="NAD-cap_RNA_hydrolase_NudC"/>
</dbReference>
<evidence type="ECO:0000256" key="4">
    <source>
        <dbReference type="ARBA" id="ARBA00012381"/>
    </source>
</evidence>
<dbReference type="GO" id="GO:0005829">
    <property type="term" value="C:cytosol"/>
    <property type="evidence" value="ECO:0007669"/>
    <property type="project" value="TreeGrafter"/>
</dbReference>
<protein>
    <recommendedName>
        <fullName evidence="4">NAD(+) diphosphatase</fullName>
        <ecNumber evidence="4">3.6.1.22</ecNumber>
    </recommendedName>
</protein>
<sequence length="449" mass="49275">MLQRPLFQIQLRQYSGGSVKGHTNFFAGTPLNRLAWLRTSPSFLNAVVGSPATRWVLFNEGKPLMSSSGSNGPHLARLSTAEVKPLLGPEPFFSQSQQEGELAKSDEKVLQAARLHGPPVVFLGLHEHEDASGSSRALPSSDFSAKKDAAEIVSNIHGTPYFSLDVTEMQENKVNDVLGGSQQGRDGVKFEFIDGRAAMGNLSQFDSGLFSEARSLVDWSARNKYCAGCGSPVYTLWAGWKHACSSLLPWADSAGKKPCPTDKALNNYLHPRTDPVVIILTVNTTNDKILLGRNRNWPKNFYSALAGFVEPGESLEDTVEREMWEEAGIKIQGVKYHSTQPWPFPANIMAGFYAVADSSAPVRTDLDNELEDARWYTREEVLSVLAQSEGTKSEKQAPKWDSGSEEKVESSPEDHPKDEAPFKAPPRNAMAGVLISDWAHGKVNINETT</sequence>
<comment type="cofactor">
    <cofactor evidence="2">
        <name>Zn(2+)</name>
        <dbReference type="ChEBI" id="CHEBI:29105"/>
    </cofactor>
</comment>
<comment type="similarity">
    <text evidence="3">Belongs to the Nudix hydrolase family. NudC subfamily.</text>
</comment>
<dbReference type="CDD" id="cd03429">
    <property type="entry name" value="NUDIX_NADH_pyrophosphatase_Nudt13"/>
    <property type="match status" value="1"/>
</dbReference>
<evidence type="ECO:0000256" key="7">
    <source>
        <dbReference type="ARBA" id="ARBA00022842"/>
    </source>
</evidence>
<dbReference type="EMBL" id="SGPJ01000459">
    <property type="protein sequence ID" value="THG94361.1"/>
    <property type="molecule type" value="Genomic_DNA"/>
</dbReference>
<dbReference type="Gene3D" id="3.90.79.10">
    <property type="entry name" value="Nucleoside Triphosphate Pyrophosphohydrolase"/>
    <property type="match status" value="1"/>
</dbReference>
<proteinExistence type="inferred from homology"/>
<comment type="cofactor">
    <cofactor evidence="1">
        <name>Mg(2+)</name>
        <dbReference type="ChEBI" id="CHEBI:18420"/>
    </cofactor>
</comment>
<dbReference type="PROSITE" id="PS51462">
    <property type="entry name" value="NUDIX"/>
    <property type="match status" value="1"/>
</dbReference>
<comment type="caution">
    <text evidence="12">The sequence shown here is derived from an EMBL/GenBank/DDBJ whole genome shotgun (WGS) entry which is preliminary data.</text>
</comment>
<evidence type="ECO:0000256" key="1">
    <source>
        <dbReference type="ARBA" id="ARBA00001946"/>
    </source>
</evidence>
<evidence type="ECO:0000256" key="2">
    <source>
        <dbReference type="ARBA" id="ARBA00001947"/>
    </source>
</evidence>
<feature type="compositionally biased region" description="Basic and acidic residues" evidence="10">
    <location>
        <begin position="391"/>
        <end position="421"/>
    </location>
</feature>
<feature type="region of interest" description="Disordered" evidence="10">
    <location>
        <begin position="387"/>
        <end position="428"/>
    </location>
</feature>
<dbReference type="InterPro" id="IPR049734">
    <property type="entry name" value="NudC-like_C"/>
</dbReference>
<dbReference type="Pfam" id="PF00293">
    <property type="entry name" value="NUDIX"/>
    <property type="match status" value="1"/>
</dbReference>
<dbReference type="GO" id="GO:0035529">
    <property type="term" value="F:NADH pyrophosphatase activity"/>
    <property type="evidence" value="ECO:0007669"/>
    <property type="project" value="TreeGrafter"/>
</dbReference>
<evidence type="ECO:0000256" key="8">
    <source>
        <dbReference type="ARBA" id="ARBA00023027"/>
    </source>
</evidence>
<evidence type="ECO:0000313" key="13">
    <source>
        <dbReference type="Proteomes" id="UP000309038"/>
    </source>
</evidence>
<dbReference type="GO" id="GO:0005777">
    <property type="term" value="C:peroxisome"/>
    <property type="evidence" value="ECO:0007669"/>
    <property type="project" value="TreeGrafter"/>
</dbReference>
<dbReference type="SUPFAM" id="SSF55811">
    <property type="entry name" value="Nudix"/>
    <property type="match status" value="1"/>
</dbReference>
<evidence type="ECO:0000256" key="10">
    <source>
        <dbReference type="SAM" id="MobiDB-lite"/>
    </source>
</evidence>
<name>A0A4S4K8W6_9APHY</name>
<dbReference type="InterPro" id="IPR015797">
    <property type="entry name" value="NUDIX_hydrolase-like_dom_sf"/>
</dbReference>
<keyword evidence="5" id="KW-0479">Metal-binding</keyword>
<dbReference type="PANTHER" id="PTHR42904">
    <property type="entry name" value="NUDIX HYDROLASE, NUDC SUBFAMILY"/>
    <property type="match status" value="1"/>
</dbReference>
<dbReference type="Gene3D" id="3.90.79.20">
    <property type="match status" value="1"/>
</dbReference>
<evidence type="ECO:0000256" key="6">
    <source>
        <dbReference type="ARBA" id="ARBA00022801"/>
    </source>
</evidence>
<keyword evidence="7" id="KW-0460">Magnesium</keyword>
<dbReference type="Pfam" id="PF09296">
    <property type="entry name" value="NUDIX-like"/>
    <property type="match status" value="1"/>
</dbReference>
<organism evidence="12 13">
    <name type="scientific">Hermanssonia centrifuga</name>
    <dbReference type="NCBI Taxonomy" id="98765"/>
    <lineage>
        <taxon>Eukaryota</taxon>
        <taxon>Fungi</taxon>
        <taxon>Dikarya</taxon>
        <taxon>Basidiomycota</taxon>
        <taxon>Agaricomycotina</taxon>
        <taxon>Agaricomycetes</taxon>
        <taxon>Polyporales</taxon>
        <taxon>Meruliaceae</taxon>
        <taxon>Hermanssonia</taxon>
    </lineage>
</organism>
<keyword evidence="6" id="KW-0378">Hydrolase</keyword>
<dbReference type="GO" id="GO:0019677">
    <property type="term" value="P:NAD+ catabolic process"/>
    <property type="evidence" value="ECO:0007669"/>
    <property type="project" value="TreeGrafter"/>
</dbReference>
<dbReference type="PANTHER" id="PTHR42904:SF6">
    <property type="entry name" value="NAD-CAPPED RNA HYDROLASE NUDT12"/>
    <property type="match status" value="1"/>
</dbReference>
<keyword evidence="13" id="KW-1185">Reference proteome</keyword>
<evidence type="ECO:0000259" key="11">
    <source>
        <dbReference type="PROSITE" id="PS51462"/>
    </source>
</evidence>
<evidence type="ECO:0000313" key="12">
    <source>
        <dbReference type="EMBL" id="THG94361.1"/>
    </source>
</evidence>
<dbReference type="GO" id="GO:0006742">
    <property type="term" value="P:NADP+ catabolic process"/>
    <property type="evidence" value="ECO:0007669"/>
    <property type="project" value="TreeGrafter"/>
</dbReference>
<dbReference type="InterPro" id="IPR000086">
    <property type="entry name" value="NUDIX_hydrolase_dom"/>
</dbReference>